<feature type="compositionally biased region" description="Basic and acidic residues" evidence="1">
    <location>
        <begin position="102"/>
        <end position="122"/>
    </location>
</feature>
<feature type="compositionally biased region" description="Polar residues" evidence="1">
    <location>
        <begin position="314"/>
        <end position="337"/>
    </location>
</feature>
<feature type="compositionally biased region" description="Polar residues" evidence="1">
    <location>
        <begin position="242"/>
        <end position="271"/>
    </location>
</feature>
<proteinExistence type="predicted"/>
<dbReference type="PANTHER" id="PTHR28307">
    <property type="entry name" value="PROTEIN PAL1"/>
    <property type="match status" value="1"/>
</dbReference>
<dbReference type="RefSeq" id="XP_025352343.1">
    <property type="nucleotide sequence ID" value="XM_025499537.1"/>
</dbReference>
<feature type="compositionally biased region" description="Basic and acidic residues" evidence="1">
    <location>
        <begin position="505"/>
        <end position="516"/>
    </location>
</feature>
<dbReference type="InParanoid" id="A0A316V6D3"/>
<evidence type="ECO:0000313" key="3">
    <source>
        <dbReference type="Proteomes" id="UP000245771"/>
    </source>
</evidence>
<organism evidence="2 3">
    <name type="scientific">Meira miltonrushii</name>
    <dbReference type="NCBI Taxonomy" id="1280837"/>
    <lineage>
        <taxon>Eukaryota</taxon>
        <taxon>Fungi</taxon>
        <taxon>Dikarya</taxon>
        <taxon>Basidiomycota</taxon>
        <taxon>Ustilaginomycotina</taxon>
        <taxon>Exobasidiomycetes</taxon>
        <taxon>Exobasidiales</taxon>
        <taxon>Brachybasidiaceae</taxon>
        <taxon>Meira</taxon>
    </lineage>
</organism>
<protein>
    <recommendedName>
        <fullName evidence="4">Pal1-domain-containing protein</fullName>
    </recommendedName>
</protein>
<dbReference type="Pfam" id="PF08316">
    <property type="entry name" value="Pal1"/>
    <property type="match status" value="1"/>
</dbReference>
<dbReference type="AlphaFoldDB" id="A0A316V6D3"/>
<evidence type="ECO:0000256" key="1">
    <source>
        <dbReference type="SAM" id="MobiDB-lite"/>
    </source>
</evidence>
<sequence>MAGTNSRSQREVLDALADVVSVEPNSYGNRNHSYDTSSASYSGQAPMSVMNPVPTVPTKDTFDPVGPASRNRRPSNGQQAPPPPAKSSGLGGRFANAFRRHHTDDKDTKRREKEKRMQRAIDEAQPTRMDVIDRMDLSGLGASLFHHDSPYDACSPHRNHNSRRAPVNAFDPNVDPMTGLPVGQPRNAGASGSNRQGLSPLAQATMRKMNDSKGDVQSNGKDQRVAPSRGNSAVSGQLPKLNRNQTNQTTSSAGQSEYDTNDAASSVSQNESVDRGFYYNAPVNVSRGRADVANPNADVWGVTSEPWQDFASPAANSRQGTNSRRSSNDGLRSSASSVFDMEAVLTGKPSTRQPIGGSSLANGAASPGESSGGSAAGTGNKDGPKRSKSLVKRIKTARQYGNVPPPDDDVVERAEAAQTGLRSASGGSAAARHRGFAHHHSPSTPPMQSSSPSLAQGTTSMQRSGTLKATGNGADQSYASGHAGAQNGNNNLGRKNSVFGRFRGKSREQRDVAVAR</sequence>
<dbReference type="Proteomes" id="UP000245771">
    <property type="component" value="Unassembled WGS sequence"/>
</dbReference>
<dbReference type="GeneID" id="37021318"/>
<gene>
    <name evidence="2" type="ORF">FA14DRAFT_162319</name>
</gene>
<evidence type="ECO:0000313" key="2">
    <source>
        <dbReference type="EMBL" id="PWN32041.1"/>
    </source>
</evidence>
<feature type="compositionally biased region" description="Basic residues" evidence="1">
    <location>
        <begin position="431"/>
        <end position="441"/>
    </location>
</feature>
<accession>A0A316V6D3</accession>
<feature type="compositionally biased region" description="Polar residues" evidence="1">
    <location>
        <begin position="23"/>
        <end position="45"/>
    </location>
</feature>
<dbReference type="GO" id="GO:0005737">
    <property type="term" value="C:cytoplasm"/>
    <property type="evidence" value="ECO:0007669"/>
    <property type="project" value="TreeGrafter"/>
</dbReference>
<feature type="compositionally biased region" description="Polar residues" evidence="1">
    <location>
        <begin position="454"/>
        <end position="479"/>
    </location>
</feature>
<dbReference type="OrthoDB" id="5352132at2759"/>
<dbReference type="PANTHER" id="PTHR28307:SF2">
    <property type="entry name" value="PROTEIN PAL1"/>
    <property type="match status" value="1"/>
</dbReference>
<evidence type="ECO:0008006" key="4">
    <source>
        <dbReference type="Google" id="ProtNLM"/>
    </source>
</evidence>
<keyword evidence="3" id="KW-1185">Reference proteome</keyword>
<feature type="region of interest" description="Disordered" evidence="1">
    <location>
        <begin position="286"/>
        <end position="516"/>
    </location>
</feature>
<feature type="region of interest" description="Disordered" evidence="1">
    <location>
        <begin position="22"/>
        <end position="132"/>
    </location>
</feature>
<name>A0A316V6D3_9BASI</name>
<feature type="region of interest" description="Disordered" evidence="1">
    <location>
        <begin position="153"/>
        <end position="274"/>
    </location>
</feature>
<dbReference type="STRING" id="1280837.A0A316V6D3"/>
<dbReference type="EMBL" id="KZ819606">
    <property type="protein sequence ID" value="PWN32041.1"/>
    <property type="molecule type" value="Genomic_DNA"/>
</dbReference>
<dbReference type="InterPro" id="IPR013226">
    <property type="entry name" value="Pal1"/>
</dbReference>
<feature type="compositionally biased region" description="Basic residues" evidence="1">
    <location>
        <begin position="386"/>
        <end position="396"/>
    </location>
</feature>
<reference evidence="2 3" key="1">
    <citation type="journal article" date="2018" name="Mol. Biol. Evol.">
        <title>Broad Genomic Sampling Reveals a Smut Pathogenic Ancestry of the Fungal Clade Ustilaginomycotina.</title>
        <authorList>
            <person name="Kijpornyongpan T."/>
            <person name="Mondo S.J."/>
            <person name="Barry K."/>
            <person name="Sandor L."/>
            <person name="Lee J."/>
            <person name="Lipzen A."/>
            <person name="Pangilinan J."/>
            <person name="LaButti K."/>
            <person name="Hainaut M."/>
            <person name="Henrissat B."/>
            <person name="Grigoriev I.V."/>
            <person name="Spatafora J.W."/>
            <person name="Aime M.C."/>
        </authorList>
    </citation>
    <scope>NUCLEOTIDE SEQUENCE [LARGE SCALE GENOMIC DNA]</scope>
    <source>
        <strain evidence="2 3">MCA 3882</strain>
    </source>
</reference>